<dbReference type="AlphaFoldDB" id="A0A9N9FJY5"/>
<dbReference type="EMBL" id="CAJVPK010000682">
    <property type="protein sequence ID" value="CAG8539479.1"/>
    <property type="molecule type" value="Genomic_DNA"/>
</dbReference>
<dbReference type="InterPro" id="IPR003428">
    <property type="entry name" value="MAM33"/>
</dbReference>
<feature type="region of interest" description="Disordered" evidence="1">
    <location>
        <begin position="347"/>
        <end position="366"/>
    </location>
</feature>
<dbReference type="InterPro" id="IPR036561">
    <property type="entry name" value="MAM33_sf"/>
</dbReference>
<dbReference type="GO" id="GO:0000981">
    <property type="term" value="F:DNA-binding transcription factor activity, RNA polymerase II-specific"/>
    <property type="evidence" value="ECO:0007669"/>
    <property type="project" value="InterPro"/>
</dbReference>
<sequence>MERYQVGSVEGHVYIYKEDDGRDNELPKWYEAPTLKLIYYLLFKNKFHNKNVPQGINTYELIPNPISTGQVSQPAPGIKPKRKQVKNACACKKCDDGRPCQRCIRYELTETCRNSIRKERKKGIKRVTLQLPNFQFQTVAMQPATPNTIIPSNLGQFVMIPATTGTTSYYVLKIYPFPSITTISSSCESNIEKDHSTTTTIDYQTSSPSTFSIGEQMNVFNHPHQPYYHSHHPIDFSRVHHRHDQLPRNAAVATIEQINSQNSLYTTANSTTRFIDSFDKELATKLDEELKYEKDSDSSVPTPEFIKKFLSQNPFKIEDKPGANEVALSRTFGNERIRLLFDVNTSEQPAEPISFPGDDEEEDDEAGKGALGFESLVADGVFLINYVSYYKDSKLAVLFEKYLEERGISTSVALFIPNYVEYKEQKEYVSWLEN</sequence>
<dbReference type="CDD" id="cd00067">
    <property type="entry name" value="GAL4"/>
    <property type="match status" value="1"/>
</dbReference>
<reference evidence="2" key="1">
    <citation type="submission" date="2021-06" db="EMBL/GenBank/DDBJ databases">
        <authorList>
            <person name="Kallberg Y."/>
            <person name="Tangrot J."/>
            <person name="Rosling A."/>
        </authorList>
    </citation>
    <scope>NUCLEOTIDE SEQUENCE</scope>
    <source>
        <strain evidence="2">AZ414A</strain>
    </source>
</reference>
<protein>
    <submittedName>
        <fullName evidence="2">3154_t:CDS:1</fullName>
    </submittedName>
</protein>
<gene>
    <name evidence="2" type="ORF">DEBURN_LOCUS6536</name>
</gene>
<dbReference type="SUPFAM" id="SSF54529">
    <property type="entry name" value="Mitochondrial glycoprotein MAM33-like"/>
    <property type="match status" value="1"/>
</dbReference>
<dbReference type="Pfam" id="PF02330">
    <property type="entry name" value="MAM33"/>
    <property type="match status" value="2"/>
</dbReference>
<organism evidence="2 3">
    <name type="scientific">Diversispora eburnea</name>
    <dbReference type="NCBI Taxonomy" id="1213867"/>
    <lineage>
        <taxon>Eukaryota</taxon>
        <taxon>Fungi</taxon>
        <taxon>Fungi incertae sedis</taxon>
        <taxon>Mucoromycota</taxon>
        <taxon>Glomeromycotina</taxon>
        <taxon>Glomeromycetes</taxon>
        <taxon>Diversisporales</taxon>
        <taxon>Diversisporaceae</taxon>
        <taxon>Diversispora</taxon>
    </lineage>
</organism>
<dbReference type="InterPro" id="IPR001138">
    <property type="entry name" value="Zn2Cys6_DnaBD"/>
</dbReference>
<dbReference type="PANTHER" id="PTHR10826:SF1">
    <property type="entry name" value="COMPLEMENT COMPONENT 1 Q SUBCOMPONENT-BINDING PROTEIN, MITOCHONDRIAL"/>
    <property type="match status" value="1"/>
</dbReference>
<dbReference type="GO" id="GO:0005759">
    <property type="term" value="C:mitochondrial matrix"/>
    <property type="evidence" value="ECO:0007669"/>
    <property type="project" value="InterPro"/>
</dbReference>
<dbReference type="GO" id="GO:0042256">
    <property type="term" value="P:cytosolic ribosome assembly"/>
    <property type="evidence" value="ECO:0007669"/>
    <property type="project" value="TreeGrafter"/>
</dbReference>
<dbReference type="Gene3D" id="3.10.280.10">
    <property type="entry name" value="Mitochondrial glycoprotein"/>
    <property type="match status" value="2"/>
</dbReference>
<accession>A0A9N9FJY5</accession>
<dbReference type="OrthoDB" id="278212at2759"/>
<comment type="caution">
    <text evidence="2">The sequence shown here is derived from an EMBL/GenBank/DDBJ whole genome shotgun (WGS) entry which is preliminary data.</text>
</comment>
<evidence type="ECO:0000256" key="1">
    <source>
        <dbReference type="SAM" id="MobiDB-lite"/>
    </source>
</evidence>
<proteinExistence type="predicted"/>
<dbReference type="PANTHER" id="PTHR10826">
    <property type="entry name" value="COMPLEMENT COMPONENT 1"/>
    <property type="match status" value="1"/>
</dbReference>
<dbReference type="Proteomes" id="UP000789706">
    <property type="component" value="Unassembled WGS sequence"/>
</dbReference>
<evidence type="ECO:0000313" key="2">
    <source>
        <dbReference type="EMBL" id="CAG8539479.1"/>
    </source>
</evidence>
<dbReference type="GO" id="GO:0008270">
    <property type="term" value="F:zinc ion binding"/>
    <property type="evidence" value="ECO:0007669"/>
    <property type="project" value="InterPro"/>
</dbReference>
<keyword evidence="3" id="KW-1185">Reference proteome</keyword>
<name>A0A9N9FJY5_9GLOM</name>
<evidence type="ECO:0000313" key="3">
    <source>
        <dbReference type="Proteomes" id="UP000789706"/>
    </source>
</evidence>